<dbReference type="EMBL" id="KV425899">
    <property type="protein sequence ID" value="KZW00661.1"/>
    <property type="molecule type" value="Genomic_DNA"/>
</dbReference>
<evidence type="ECO:0000259" key="6">
    <source>
        <dbReference type="PROSITE" id="PS50003"/>
    </source>
</evidence>
<dbReference type="AlphaFoldDB" id="A0A165NFA6"/>
<evidence type="ECO:0000313" key="8">
    <source>
        <dbReference type="Proteomes" id="UP000077266"/>
    </source>
</evidence>
<dbReference type="FunFam" id="2.40.160.120:FF:000001">
    <property type="entry name" value="Oxysterol-binding protein"/>
    <property type="match status" value="1"/>
</dbReference>
<keyword evidence="8" id="KW-1185">Reference proteome</keyword>
<dbReference type="Gene3D" id="3.30.70.3490">
    <property type="match status" value="1"/>
</dbReference>
<dbReference type="InterPro" id="IPR011993">
    <property type="entry name" value="PH-like_dom_sf"/>
</dbReference>
<dbReference type="GO" id="GO:0032541">
    <property type="term" value="C:cortical endoplasmic reticulum"/>
    <property type="evidence" value="ECO:0007669"/>
    <property type="project" value="TreeGrafter"/>
</dbReference>
<dbReference type="GO" id="GO:0006897">
    <property type="term" value="P:endocytosis"/>
    <property type="evidence" value="ECO:0007669"/>
    <property type="project" value="TreeGrafter"/>
</dbReference>
<feature type="region of interest" description="Disordered" evidence="5">
    <location>
        <begin position="187"/>
        <end position="252"/>
    </location>
</feature>
<dbReference type="InterPro" id="IPR037239">
    <property type="entry name" value="OSBP_sf"/>
</dbReference>
<dbReference type="Proteomes" id="UP000077266">
    <property type="component" value="Unassembled WGS sequence"/>
</dbReference>
<dbReference type="GO" id="GO:0035621">
    <property type="term" value="P:ER to Golgi ceramide transport"/>
    <property type="evidence" value="ECO:0007669"/>
    <property type="project" value="TreeGrafter"/>
</dbReference>
<dbReference type="STRING" id="1314781.A0A165NFA6"/>
<dbReference type="GO" id="GO:0006887">
    <property type="term" value="P:exocytosis"/>
    <property type="evidence" value="ECO:0007669"/>
    <property type="project" value="TreeGrafter"/>
</dbReference>
<dbReference type="CDD" id="cd13289">
    <property type="entry name" value="PH_Osh3p_yeast"/>
    <property type="match status" value="1"/>
</dbReference>
<feature type="compositionally biased region" description="Basic and acidic residues" evidence="5">
    <location>
        <begin position="386"/>
        <end position="400"/>
    </location>
</feature>
<dbReference type="PROSITE" id="PS50003">
    <property type="entry name" value="PH_DOMAIN"/>
    <property type="match status" value="1"/>
</dbReference>
<proteinExistence type="inferred from homology"/>
<dbReference type="Gene3D" id="2.40.160.120">
    <property type="match status" value="1"/>
</dbReference>
<evidence type="ECO:0000313" key="7">
    <source>
        <dbReference type="EMBL" id="KZW00661.1"/>
    </source>
</evidence>
<dbReference type="PANTHER" id="PTHR10972">
    <property type="entry name" value="OXYSTEROL-BINDING PROTEIN-RELATED"/>
    <property type="match status" value="1"/>
</dbReference>
<accession>A0A165NFA6</accession>
<evidence type="ECO:0000256" key="1">
    <source>
        <dbReference type="ARBA" id="ARBA00008842"/>
    </source>
</evidence>
<dbReference type="GO" id="GO:0005829">
    <property type="term" value="C:cytosol"/>
    <property type="evidence" value="ECO:0007669"/>
    <property type="project" value="TreeGrafter"/>
</dbReference>
<dbReference type="InterPro" id="IPR001849">
    <property type="entry name" value="PH_domain"/>
</dbReference>
<dbReference type="SUPFAM" id="SSF50729">
    <property type="entry name" value="PH domain-like"/>
    <property type="match status" value="1"/>
</dbReference>
<dbReference type="GO" id="GO:0005886">
    <property type="term" value="C:plasma membrane"/>
    <property type="evidence" value="ECO:0007669"/>
    <property type="project" value="TreeGrafter"/>
</dbReference>
<dbReference type="InterPro" id="IPR041680">
    <property type="entry name" value="PH_8"/>
</dbReference>
<dbReference type="GO" id="GO:0030011">
    <property type="term" value="P:maintenance of cell polarity"/>
    <property type="evidence" value="ECO:0007669"/>
    <property type="project" value="TreeGrafter"/>
</dbReference>
<dbReference type="OrthoDB" id="416222at2759"/>
<keyword evidence="4" id="KW-0446">Lipid-binding</keyword>
<keyword evidence="3" id="KW-0445">Lipid transport</keyword>
<sequence>MSSHAQPLHQLFQPDAGGGVAALALPAHAATAAIGEPSDANHVVQQGWLLKKRRKKMQGFARRYFKLTQAGTLSYSFVPDGPMRDQISLRLPCSISSSPSRREIHIDSNVTFHIRALSQPEFDDWMAALRKFINIGHGTETLKKMSLPRTLTFSLAMLANKAHTIAEDMRQTLEQLDDVYTVLKDEEHQKTRHSVAKSKKDKEHGRESSNEKGLFGMFRRSHHGNVPPQQPVTLPDSSSDVPHLVHRSPSTATFSSPHFDRLNAVIETLRSQHAALVEALVPLCQVEAPPGPSSHRVPMTLSPHAEIHEEPIMYSPVANMRRNSFGTMRSNSHRASVSSGSIWYDANEGAEEFLIESEDEDTPPVVDDAESEASVEKAIAVADEEVKQDANGEDAPHEEAAPPPPPIVRRTHLPAPASTEEVSLFAVLRKNVGKDLSTVAMPVTFNEPISVLQRLAEDVEYTDLLTKAVAAIDPVERMAFVAAFAVSGYASTQYRSSRKPFNPMLGETFEDVRMNFIAEKVSHQPPIMACHAEGDGWVYWATFGSKSKFWGKSYEITPVGTTHLRIGDDHYSWQRPSTFMRNIISGQRYLEHVGPVRIDNRATGMSCQLEFKETGFFGGQPNVVAGAVLNSHNRVEAKLEGKWSEQMALVTGPSHLRILWRANPFPPDSLEYYGFTSFTITLNEITPDVVDKLPPTDSRFRPDQRALEEGDVQSAEEDKLRVEEMQRERRRRGMDAKPKWFKKNGEEWVYAGGYWEQREKGWEDPAKLW</sequence>
<feature type="compositionally biased region" description="Polar residues" evidence="5">
    <location>
        <begin position="231"/>
        <end position="240"/>
    </location>
</feature>
<dbReference type="InterPro" id="IPR000648">
    <property type="entry name" value="Oxysterol-bd"/>
</dbReference>
<dbReference type="InParanoid" id="A0A165NFA6"/>
<feature type="region of interest" description="Disordered" evidence="5">
    <location>
        <begin position="694"/>
        <end position="718"/>
    </location>
</feature>
<name>A0A165NFA6_EXIGL</name>
<feature type="compositionally biased region" description="Basic and acidic residues" evidence="5">
    <location>
        <begin position="198"/>
        <end position="210"/>
    </location>
</feature>
<dbReference type="GO" id="GO:0097038">
    <property type="term" value="C:perinuclear endoplasmic reticulum"/>
    <property type="evidence" value="ECO:0007669"/>
    <property type="project" value="TreeGrafter"/>
</dbReference>
<evidence type="ECO:0000256" key="3">
    <source>
        <dbReference type="ARBA" id="ARBA00023055"/>
    </source>
</evidence>
<dbReference type="Pfam" id="PF15409">
    <property type="entry name" value="PH_8"/>
    <property type="match status" value="1"/>
</dbReference>
<dbReference type="GO" id="GO:0032934">
    <property type="term" value="F:sterol binding"/>
    <property type="evidence" value="ECO:0007669"/>
    <property type="project" value="TreeGrafter"/>
</dbReference>
<dbReference type="Pfam" id="PF01237">
    <property type="entry name" value="Oxysterol_BP"/>
    <property type="match status" value="1"/>
</dbReference>
<feature type="domain" description="PH" evidence="6">
    <location>
        <begin position="42"/>
        <end position="134"/>
    </location>
</feature>
<dbReference type="SUPFAM" id="SSF144000">
    <property type="entry name" value="Oxysterol-binding protein-like"/>
    <property type="match status" value="1"/>
</dbReference>
<evidence type="ECO:0000256" key="2">
    <source>
        <dbReference type="ARBA" id="ARBA00022448"/>
    </source>
</evidence>
<keyword evidence="2" id="KW-0813">Transport</keyword>
<organism evidence="7 8">
    <name type="scientific">Exidia glandulosa HHB12029</name>
    <dbReference type="NCBI Taxonomy" id="1314781"/>
    <lineage>
        <taxon>Eukaryota</taxon>
        <taxon>Fungi</taxon>
        <taxon>Dikarya</taxon>
        <taxon>Basidiomycota</taxon>
        <taxon>Agaricomycotina</taxon>
        <taxon>Agaricomycetes</taxon>
        <taxon>Auriculariales</taxon>
        <taxon>Exidiaceae</taxon>
        <taxon>Exidia</taxon>
    </lineage>
</organism>
<evidence type="ECO:0000256" key="4">
    <source>
        <dbReference type="ARBA" id="ARBA00023121"/>
    </source>
</evidence>
<dbReference type="Gene3D" id="2.30.29.30">
    <property type="entry name" value="Pleckstrin-homology domain (PH domain)/Phosphotyrosine-binding domain (PTB)"/>
    <property type="match status" value="1"/>
</dbReference>
<feature type="region of interest" description="Disordered" evidence="5">
    <location>
        <begin position="386"/>
        <end position="407"/>
    </location>
</feature>
<comment type="similarity">
    <text evidence="1">Belongs to the OSBP family.</text>
</comment>
<dbReference type="GO" id="GO:0120009">
    <property type="term" value="P:intermembrane lipid transfer"/>
    <property type="evidence" value="ECO:0007669"/>
    <property type="project" value="UniProtKB-ARBA"/>
</dbReference>
<dbReference type="SMART" id="SM00233">
    <property type="entry name" value="PH"/>
    <property type="match status" value="1"/>
</dbReference>
<evidence type="ECO:0000256" key="5">
    <source>
        <dbReference type="SAM" id="MobiDB-lite"/>
    </source>
</evidence>
<dbReference type="PANTHER" id="PTHR10972:SF203">
    <property type="entry name" value="OXYSTEROL-BINDING PROTEIN HOMOLOG 3"/>
    <property type="match status" value="1"/>
</dbReference>
<protein>
    <recommendedName>
        <fullName evidence="6">PH domain-containing protein</fullName>
    </recommendedName>
</protein>
<dbReference type="GO" id="GO:0034727">
    <property type="term" value="P:piecemeal microautophagy of the nucleus"/>
    <property type="evidence" value="ECO:0007669"/>
    <property type="project" value="TreeGrafter"/>
</dbReference>
<gene>
    <name evidence="7" type="ORF">EXIGLDRAFT_133168</name>
</gene>
<dbReference type="FunCoup" id="A0A165NFA6">
    <property type="interactions" value="133"/>
</dbReference>
<reference evidence="7 8" key="1">
    <citation type="journal article" date="2016" name="Mol. Biol. Evol.">
        <title>Comparative Genomics of Early-Diverging Mushroom-Forming Fungi Provides Insights into the Origins of Lignocellulose Decay Capabilities.</title>
        <authorList>
            <person name="Nagy L.G."/>
            <person name="Riley R."/>
            <person name="Tritt A."/>
            <person name="Adam C."/>
            <person name="Daum C."/>
            <person name="Floudas D."/>
            <person name="Sun H."/>
            <person name="Yadav J.S."/>
            <person name="Pangilinan J."/>
            <person name="Larsson K.H."/>
            <person name="Matsuura K."/>
            <person name="Barry K."/>
            <person name="Labutti K."/>
            <person name="Kuo R."/>
            <person name="Ohm R.A."/>
            <person name="Bhattacharya S.S."/>
            <person name="Shirouzu T."/>
            <person name="Yoshinaga Y."/>
            <person name="Martin F.M."/>
            <person name="Grigoriev I.V."/>
            <person name="Hibbett D.S."/>
        </authorList>
    </citation>
    <scope>NUCLEOTIDE SEQUENCE [LARGE SCALE GENOMIC DNA]</scope>
    <source>
        <strain evidence="7 8">HHB12029</strain>
    </source>
</reference>
<feature type="compositionally biased region" description="Basic and acidic residues" evidence="5">
    <location>
        <begin position="698"/>
        <end position="708"/>
    </location>
</feature>